<name>A0AC59Y7A1_RANTA</name>
<dbReference type="Proteomes" id="UP001162501">
    <property type="component" value="Chromosome 10"/>
</dbReference>
<organism evidence="1 2">
    <name type="scientific">Rangifer tarandus platyrhynchus</name>
    <name type="common">Svalbard reindeer</name>
    <dbReference type="NCBI Taxonomy" id="3082113"/>
    <lineage>
        <taxon>Eukaryota</taxon>
        <taxon>Metazoa</taxon>
        <taxon>Chordata</taxon>
        <taxon>Craniata</taxon>
        <taxon>Vertebrata</taxon>
        <taxon>Euteleostomi</taxon>
        <taxon>Mammalia</taxon>
        <taxon>Eutheria</taxon>
        <taxon>Laurasiatheria</taxon>
        <taxon>Artiodactyla</taxon>
        <taxon>Ruminantia</taxon>
        <taxon>Pecora</taxon>
        <taxon>Cervidae</taxon>
        <taxon>Odocoileinae</taxon>
        <taxon>Rangifer</taxon>
    </lineage>
</organism>
<gene>
    <name evidence="1" type="ORF">MRATA1EN22A_LOCUS2642</name>
</gene>
<evidence type="ECO:0000313" key="1">
    <source>
        <dbReference type="EMBL" id="CAM9446399.1"/>
    </source>
</evidence>
<evidence type="ECO:0000313" key="2">
    <source>
        <dbReference type="Proteomes" id="UP001162501"/>
    </source>
</evidence>
<protein>
    <submittedName>
        <fullName evidence="1">Uncharacterized protein</fullName>
    </submittedName>
</protein>
<reference evidence="1" key="1">
    <citation type="submission" date="2023-05" db="EMBL/GenBank/DDBJ databases">
        <authorList>
            <consortium name="ELIXIR-Norway"/>
        </authorList>
    </citation>
    <scope>NUCLEOTIDE SEQUENCE</scope>
</reference>
<dbReference type="EMBL" id="OX596094">
    <property type="protein sequence ID" value="CAM9446399.1"/>
    <property type="molecule type" value="Genomic_DNA"/>
</dbReference>
<accession>A0AC59Y7A1</accession>
<reference evidence="1" key="2">
    <citation type="submission" date="2025-03" db="EMBL/GenBank/DDBJ databases">
        <authorList>
            <consortium name="ELIXIR-Norway"/>
            <consortium name="Elixir Norway"/>
        </authorList>
    </citation>
    <scope>NUCLEOTIDE SEQUENCE</scope>
</reference>
<proteinExistence type="predicted"/>
<sequence length="109" mass="12682">MPPRHLVLKKETRMLGAFQVMIGLIHGALGRIWLFFYTRQFASLSRDDKPMALLSRYPFWTFLFFIISGVLAIETEKNRSPNLVLDTRSSLYYILKNRTIRASGQSEKV</sequence>